<accession>A0A2S6MV38</accession>
<protein>
    <recommendedName>
        <fullName evidence="3">Photoactive yellow protein</fullName>
    </recommendedName>
</protein>
<dbReference type="EMBL" id="NHRY01000272">
    <property type="protein sequence ID" value="PPQ26235.1"/>
    <property type="molecule type" value="Genomic_DNA"/>
</dbReference>
<dbReference type="Gene3D" id="3.30.450.20">
    <property type="entry name" value="PAS domain"/>
    <property type="match status" value="1"/>
</dbReference>
<evidence type="ECO:0000313" key="1">
    <source>
        <dbReference type="EMBL" id="PPQ26235.1"/>
    </source>
</evidence>
<keyword evidence="2" id="KW-1185">Reference proteome</keyword>
<organism evidence="1 2">
    <name type="scientific">Rhodopila globiformis</name>
    <name type="common">Rhodopseudomonas globiformis</name>
    <dbReference type="NCBI Taxonomy" id="1071"/>
    <lineage>
        <taxon>Bacteria</taxon>
        <taxon>Pseudomonadati</taxon>
        <taxon>Pseudomonadota</taxon>
        <taxon>Alphaproteobacteria</taxon>
        <taxon>Acetobacterales</taxon>
        <taxon>Acetobacteraceae</taxon>
        <taxon>Rhodopila</taxon>
    </lineage>
</organism>
<sequence length="129" mass="14445">MLPDFETLDLAGAVEALSREDIDRLPFGVIGLDPDGLVRVYNKTEAQQSGYQDRPSHGRLFFVDVAPCMNNGYFKGRIDKALKAGTLDISFSFVGDFDDRDRELFVRAQSASNGGYWIFIHREPVRLAA</sequence>
<dbReference type="OrthoDB" id="329226at2"/>
<gene>
    <name evidence="1" type="ORF">CCS01_30935</name>
</gene>
<reference evidence="1 2" key="1">
    <citation type="journal article" date="2018" name="Arch. Microbiol.">
        <title>New insights into the metabolic potential of the phototrophic purple bacterium Rhodopila globiformis DSM 161(T) from its draft genome sequence and evidence for a vanadium-dependent nitrogenase.</title>
        <authorList>
            <person name="Imhoff J.F."/>
            <person name="Rahn T."/>
            <person name="Kunzel S."/>
            <person name="Neulinger S.C."/>
        </authorList>
    </citation>
    <scope>NUCLEOTIDE SEQUENCE [LARGE SCALE GENOMIC DNA]</scope>
    <source>
        <strain evidence="1 2">DSM 161</strain>
    </source>
</reference>
<dbReference type="Proteomes" id="UP000239724">
    <property type="component" value="Unassembled WGS sequence"/>
</dbReference>
<dbReference type="SUPFAM" id="SSF55785">
    <property type="entry name" value="PYP-like sensor domain (PAS domain)"/>
    <property type="match status" value="1"/>
</dbReference>
<proteinExistence type="predicted"/>
<evidence type="ECO:0008006" key="3">
    <source>
        <dbReference type="Google" id="ProtNLM"/>
    </source>
</evidence>
<evidence type="ECO:0000313" key="2">
    <source>
        <dbReference type="Proteomes" id="UP000239724"/>
    </source>
</evidence>
<dbReference type="AlphaFoldDB" id="A0A2S6MV38"/>
<dbReference type="RefSeq" id="WP_104523003.1">
    <property type="nucleotide sequence ID" value="NZ_NHRY01000272.1"/>
</dbReference>
<comment type="caution">
    <text evidence="1">The sequence shown here is derived from an EMBL/GenBank/DDBJ whole genome shotgun (WGS) entry which is preliminary data.</text>
</comment>
<name>A0A2S6MV38_RHOGL</name>
<dbReference type="InterPro" id="IPR035965">
    <property type="entry name" value="PAS-like_dom_sf"/>
</dbReference>